<proteinExistence type="predicted"/>
<feature type="non-terminal residue" evidence="2">
    <location>
        <position position="1"/>
    </location>
</feature>
<comment type="caution">
    <text evidence="2">The sequence shown here is derived from an EMBL/GenBank/DDBJ whole genome shotgun (WGS) entry which is preliminary data.</text>
</comment>
<dbReference type="AlphaFoldDB" id="A0A3E2GVW2"/>
<accession>A0A3E2GVW2</accession>
<evidence type="ECO:0000313" key="3">
    <source>
        <dbReference type="Proteomes" id="UP000258309"/>
    </source>
</evidence>
<protein>
    <submittedName>
        <fullName evidence="2">Uncharacterized protein</fullName>
    </submittedName>
</protein>
<name>A0A3E2GVW2_SCYLI</name>
<keyword evidence="3" id="KW-1185">Reference proteome</keyword>
<gene>
    <name evidence="2" type="ORF">B7463_g11085</name>
</gene>
<feature type="non-terminal residue" evidence="2">
    <location>
        <position position="266"/>
    </location>
</feature>
<dbReference type="STRING" id="5539.A0A3E2GVW2"/>
<sequence length="266" mass="31041">MALQEKSANIQWPQYSKPGPKPKPLEERIYKPRSQPVTSARRSFTRERKIEVLKYLFHHKVIATSSPHYQKPRVRFGMPESIITVDGVTYQAVTTEEASQFWKIPVSTIKQWWLKREEILADSILQRLRSSNIIPALIPPGCTSLLQLLDIAVNSPFKQWLKEAYDEYIEDIESKDPEFKWTTSAKRIMTTFTVAKAAQRLEQEKRRFQDSQIKIKDIPNTGIDFTGWESVDYDVEYVKKELFMEVPKVLDDIEEVILGEERLPNP</sequence>
<reference evidence="2 3" key="1">
    <citation type="submission" date="2018-05" db="EMBL/GenBank/DDBJ databases">
        <title>Draft genome sequence of Scytalidium lignicola DSM 105466, a ubiquitous saprotrophic fungus.</title>
        <authorList>
            <person name="Buettner E."/>
            <person name="Gebauer A.M."/>
            <person name="Hofrichter M."/>
            <person name="Liers C."/>
            <person name="Kellner H."/>
        </authorList>
    </citation>
    <scope>NUCLEOTIDE SEQUENCE [LARGE SCALE GENOMIC DNA]</scope>
    <source>
        <strain evidence="2 3">DSM 105466</strain>
    </source>
</reference>
<dbReference type="Proteomes" id="UP000258309">
    <property type="component" value="Unassembled WGS sequence"/>
</dbReference>
<feature type="region of interest" description="Disordered" evidence="1">
    <location>
        <begin position="1"/>
        <end position="41"/>
    </location>
</feature>
<evidence type="ECO:0000313" key="2">
    <source>
        <dbReference type="EMBL" id="RFU25261.1"/>
    </source>
</evidence>
<feature type="compositionally biased region" description="Polar residues" evidence="1">
    <location>
        <begin position="1"/>
        <end position="14"/>
    </location>
</feature>
<organism evidence="2 3">
    <name type="scientific">Scytalidium lignicola</name>
    <name type="common">Hyphomycete</name>
    <dbReference type="NCBI Taxonomy" id="5539"/>
    <lineage>
        <taxon>Eukaryota</taxon>
        <taxon>Fungi</taxon>
        <taxon>Dikarya</taxon>
        <taxon>Ascomycota</taxon>
        <taxon>Pezizomycotina</taxon>
        <taxon>Leotiomycetes</taxon>
        <taxon>Leotiomycetes incertae sedis</taxon>
        <taxon>Scytalidium</taxon>
    </lineage>
</organism>
<dbReference type="OrthoDB" id="5427804at2759"/>
<evidence type="ECO:0000256" key="1">
    <source>
        <dbReference type="SAM" id="MobiDB-lite"/>
    </source>
</evidence>
<dbReference type="EMBL" id="NCSJ02000348">
    <property type="protein sequence ID" value="RFU25261.1"/>
    <property type="molecule type" value="Genomic_DNA"/>
</dbReference>